<dbReference type="Gene3D" id="3.40.50.1820">
    <property type="entry name" value="alpha/beta hydrolase"/>
    <property type="match status" value="1"/>
</dbReference>
<dbReference type="InterPro" id="IPR011042">
    <property type="entry name" value="6-blade_b-propeller_TolB-like"/>
</dbReference>
<sequence>MPGGRPVEAEDLLRIRVVSDPQVSPDGRLVAFVVTTPDWERNRALSRIWVVPVEGGSPRALTREGARDHSPRWSPDGRWLAFLSDRGGEKSQLWCLPVEGGEAWQVTRLSEGVESPAWSPDGRAIAFVSKVRIGEERPDTDVRVIRTARYRFDGEGFLDDKYRQIWVVDVDSERRVTGEPRQLTEGPYEHRSPAWSPSGNELAFTAARYPGWELDVRSDIWAVRPDGDGLRQVTQSPGTWGRPVWSPDGARIALVGARDLTRADDSNQLLWVVPAAGGAPQPLTGRLDRWVGDHIMGDLAEYPAGPAAWWAPDGSRLWFLASDQGNTHLFEVSSAGGEVRRIVGGRRRIISVAPLPGGRGFVFLASTPTDPGDLFACGPDGEGERRLTDLNRGWRQSVWLGEPEEFWVTAPDGAPVHAWLLRPRGARSGALSPLIVQVHGGPHTLYGNGFMHEFQMLASRGYAVLYANPRGSVGYGESFTQGLHRAWGEADLPDVLACLDAAIARGGIDVRRIGITGGSYGGYLTNWAIAHSDRFKAAVTQRCVSNLVSTYGTDDISLSWNRATFGAEVWEDYDLYWRLSPIAYVDRIATPLLIILQEEDYRCPAEQSEQLFTALKRRRQVVELLRFPGESHGMSRAGQPRHRVERLKAIAGWFDRWL</sequence>
<dbReference type="Pfam" id="PF00326">
    <property type="entry name" value="Peptidase_S9"/>
    <property type="match status" value="1"/>
</dbReference>
<dbReference type="PANTHER" id="PTHR42776:SF27">
    <property type="entry name" value="DIPEPTIDYL PEPTIDASE FAMILY MEMBER 6"/>
    <property type="match status" value="1"/>
</dbReference>
<dbReference type="RefSeq" id="WP_284056127.1">
    <property type="nucleotide sequence ID" value="NZ_JAMSLR010000002.1"/>
</dbReference>
<dbReference type="AlphaFoldDB" id="A0AA41WDI1"/>
<comment type="caution">
    <text evidence="4">The sequence shown here is derived from an EMBL/GenBank/DDBJ whole genome shotgun (WGS) entry which is preliminary data.</text>
</comment>
<dbReference type="Pfam" id="PF07676">
    <property type="entry name" value="PD40"/>
    <property type="match status" value="4"/>
</dbReference>
<evidence type="ECO:0000313" key="4">
    <source>
        <dbReference type="EMBL" id="MCM8748345.1"/>
    </source>
</evidence>
<dbReference type="InterPro" id="IPR011659">
    <property type="entry name" value="WD40"/>
</dbReference>
<dbReference type="SUPFAM" id="SSF82171">
    <property type="entry name" value="DPP6 N-terminal domain-like"/>
    <property type="match status" value="1"/>
</dbReference>
<evidence type="ECO:0000313" key="5">
    <source>
        <dbReference type="Proteomes" id="UP001165306"/>
    </source>
</evidence>
<keyword evidence="2" id="KW-0720">Serine protease</keyword>
<dbReference type="SUPFAM" id="SSF53474">
    <property type="entry name" value="alpha/beta-Hydrolases"/>
    <property type="match status" value="1"/>
</dbReference>
<reference evidence="4" key="1">
    <citation type="submission" date="2022-06" db="EMBL/GenBank/DDBJ databases">
        <title>CFH 74404 Thermomicrobiaceae sp.</title>
        <authorList>
            <person name="Ming H."/>
            <person name="Li W.-J."/>
            <person name="Zhao Z."/>
        </authorList>
    </citation>
    <scope>NUCLEOTIDE SEQUENCE</scope>
    <source>
        <strain evidence="4">CFH 74404</strain>
    </source>
</reference>
<keyword evidence="1" id="KW-0378">Hydrolase</keyword>
<dbReference type="EMBL" id="JAMSLR010000002">
    <property type="protein sequence ID" value="MCM8748345.1"/>
    <property type="molecule type" value="Genomic_DNA"/>
</dbReference>
<dbReference type="InterPro" id="IPR029058">
    <property type="entry name" value="AB_hydrolase_fold"/>
</dbReference>
<accession>A0AA41WDI1</accession>
<gene>
    <name evidence="4" type="ORF">NET02_04240</name>
</gene>
<dbReference type="InterPro" id="IPR001375">
    <property type="entry name" value="Peptidase_S9_cat"/>
</dbReference>
<keyword evidence="5" id="KW-1185">Reference proteome</keyword>
<evidence type="ECO:0000256" key="2">
    <source>
        <dbReference type="ARBA" id="ARBA00022825"/>
    </source>
</evidence>
<evidence type="ECO:0000256" key="1">
    <source>
        <dbReference type="ARBA" id="ARBA00022801"/>
    </source>
</evidence>
<dbReference type="Proteomes" id="UP001165306">
    <property type="component" value="Unassembled WGS sequence"/>
</dbReference>
<dbReference type="GO" id="GO:0004252">
    <property type="term" value="F:serine-type endopeptidase activity"/>
    <property type="evidence" value="ECO:0007669"/>
    <property type="project" value="TreeGrafter"/>
</dbReference>
<dbReference type="Gene3D" id="2.120.10.30">
    <property type="entry name" value="TolB, C-terminal domain"/>
    <property type="match status" value="2"/>
</dbReference>
<name>A0AA41WDI1_9BACT</name>
<dbReference type="PANTHER" id="PTHR42776">
    <property type="entry name" value="SERINE PEPTIDASE S9 FAMILY MEMBER"/>
    <property type="match status" value="1"/>
</dbReference>
<proteinExistence type="predicted"/>
<evidence type="ECO:0000259" key="3">
    <source>
        <dbReference type="Pfam" id="PF00326"/>
    </source>
</evidence>
<keyword evidence="2" id="KW-0645">Protease</keyword>
<organism evidence="4 5">
    <name type="scientific">Thermalbibacter longus</name>
    <dbReference type="NCBI Taxonomy" id="2951981"/>
    <lineage>
        <taxon>Bacteria</taxon>
        <taxon>Pseudomonadati</taxon>
        <taxon>Thermomicrobiota</taxon>
        <taxon>Thermomicrobia</taxon>
        <taxon>Thermomicrobiales</taxon>
        <taxon>Thermomicrobiaceae</taxon>
        <taxon>Thermalbibacter</taxon>
    </lineage>
</organism>
<dbReference type="GO" id="GO:0006508">
    <property type="term" value="P:proteolysis"/>
    <property type="evidence" value="ECO:0007669"/>
    <property type="project" value="InterPro"/>
</dbReference>
<feature type="domain" description="Peptidase S9 prolyl oligopeptidase catalytic" evidence="3">
    <location>
        <begin position="450"/>
        <end position="658"/>
    </location>
</feature>
<protein>
    <submittedName>
        <fullName evidence="4">S9 family peptidase</fullName>
    </submittedName>
</protein>